<name>A0ABX5XUA0_9BACT</name>
<evidence type="ECO:0000313" key="3">
    <source>
        <dbReference type="Proteomes" id="UP000318081"/>
    </source>
</evidence>
<accession>A0ABX5XUA0</accession>
<evidence type="ECO:0008006" key="4">
    <source>
        <dbReference type="Google" id="ProtNLM"/>
    </source>
</evidence>
<keyword evidence="3" id="KW-1185">Reference proteome</keyword>
<feature type="transmembrane region" description="Helical" evidence="1">
    <location>
        <begin position="374"/>
        <end position="394"/>
    </location>
</feature>
<dbReference type="Gene3D" id="3.40.50.1820">
    <property type="entry name" value="alpha/beta hydrolase"/>
    <property type="match status" value="1"/>
</dbReference>
<dbReference type="InterPro" id="IPR029058">
    <property type="entry name" value="AB_hydrolase_fold"/>
</dbReference>
<dbReference type="EMBL" id="CP036432">
    <property type="protein sequence ID" value="QDV85582.1"/>
    <property type="molecule type" value="Genomic_DNA"/>
</dbReference>
<sequence>MHDDGYAQEQAIANNLERYLRDSLAAVDPPVAVGCRVDSENPEKRIKCQVDVDRNSLKQVETLLGSELSIISQLDQAVEGAIKVEAIVPAIVKQATDIGNQVFQLEVNTIDLPPTPEDAKVLPMPSTKVADPNFGKSRFEIEHVIVLIHGIRDIGAWQSNVSEHLVEAGTVVEQIRYGKYLASRFLCPIDLSGAAVQRVLKELQSLRHEYPNARMSLIAHSFGTYVTLKVLEKDKNIELWKIVFCGSVANDRHDWSELKRRVGDGDRATKQFILNDCGTGDVWPVIGAAFGWHYGMAGATGFSEGFVTNRFHKAKGGVRGGHGLYFDPDFVREHWRPFLINDEAPAIGDGIQGEHLPWLVKLMYESWARFICKLLALVVWLLLFATVGLSLFFLGKAIFQLF</sequence>
<dbReference type="Proteomes" id="UP000318081">
    <property type="component" value="Chromosome"/>
</dbReference>
<reference evidence="2 3" key="1">
    <citation type="submission" date="2019-02" db="EMBL/GenBank/DDBJ databases">
        <title>Deep-cultivation of Planctomycetes and their phenomic and genomic characterization uncovers novel biology.</title>
        <authorList>
            <person name="Wiegand S."/>
            <person name="Jogler M."/>
            <person name="Boedeker C."/>
            <person name="Pinto D."/>
            <person name="Vollmers J."/>
            <person name="Rivas-Marin E."/>
            <person name="Kohn T."/>
            <person name="Peeters S.H."/>
            <person name="Heuer A."/>
            <person name="Rast P."/>
            <person name="Oberbeckmann S."/>
            <person name="Bunk B."/>
            <person name="Jeske O."/>
            <person name="Meyerdierks A."/>
            <person name="Storesund J.E."/>
            <person name="Kallscheuer N."/>
            <person name="Luecker S."/>
            <person name="Lage O.M."/>
            <person name="Pohl T."/>
            <person name="Merkel B.J."/>
            <person name="Hornburger P."/>
            <person name="Mueller R.-W."/>
            <person name="Bruemmer F."/>
            <person name="Labrenz M."/>
            <person name="Spormann A.M."/>
            <person name="Op den Camp H."/>
            <person name="Overmann J."/>
            <person name="Amann R."/>
            <person name="Jetten M.S.M."/>
            <person name="Mascher T."/>
            <person name="Medema M.H."/>
            <person name="Devos D.P."/>
            <person name="Kaster A.-K."/>
            <person name="Ovreas L."/>
            <person name="Rohde M."/>
            <person name="Galperin M.Y."/>
            <person name="Jogler C."/>
        </authorList>
    </citation>
    <scope>NUCLEOTIDE SEQUENCE [LARGE SCALE GENOMIC DNA]</scope>
    <source>
        <strain evidence="2 3">TBK1r</strain>
    </source>
</reference>
<gene>
    <name evidence="2" type="ORF">TBK1r_45960</name>
</gene>
<protein>
    <recommendedName>
        <fullName evidence="4">Alpha/beta hydrolase family protein</fullName>
    </recommendedName>
</protein>
<evidence type="ECO:0000256" key="1">
    <source>
        <dbReference type="SAM" id="Phobius"/>
    </source>
</evidence>
<evidence type="ECO:0000313" key="2">
    <source>
        <dbReference type="EMBL" id="QDV85582.1"/>
    </source>
</evidence>
<organism evidence="2 3">
    <name type="scientific">Stieleria magnilauensis</name>
    <dbReference type="NCBI Taxonomy" id="2527963"/>
    <lineage>
        <taxon>Bacteria</taxon>
        <taxon>Pseudomonadati</taxon>
        <taxon>Planctomycetota</taxon>
        <taxon>Planctomycetia</taxon>
        <taxon>Pirellulales</taxon>
        <taxon>Pirellulaceae</taxon>
        <taxon>Stieleria</taxon>
    </lineage>
</organism>
<keyword evidence="1" id="KW-1133">Transmembrane helix</keyword>
<keyword evidence="1" id="KW-0472">Membrane</keyword>
<proteinExistence type="predicted"/>
<keyword evidence="1" id="KW-0812">Transmembrane</keyword>
<dbReference type="SUPFAM" id="SSF53474">
    <property type="entry name" value="alpha/beta-Hydrolases"/>
    <property type="match status" value="1"/>
</dbReference>